<accession>L0ETF9</accession>
<protein>
    <submittedName>
        <fullName evidence="3">Sulfur acceptor protein SufE</fullName>
    </submittedName>
</protein>
<evidence type="ECO:0000259" key="2">
    <source>
        <dbReference type="Pfam" id="PF02657"/>
    </source>
</evidence>
<name>L0ETF9_LIBCB</name>
<dbReference type="HOGENOM" id="CLU_124502_0_0_5"/>
<dbReference type="PANTHER" id="PTHR43597">
    <property type="entry name" value="SULFUR ACCEPTOR PROTEIN CSDE"/>
    <property type="match status" value="1"/>
</dbReference>
<dbReference type="Proteomes" id="UP000010799">
    <property type="component" value="Chromosome"/>
</dbReference>
<reference evidence="3 4" key="1">
    <citation type="journal article" date="2012" name="Stand. Genomic Sci.">
        <title>Complete genome sequence of Liberibacter crescens BT-1.</title>
        <authorList>
            <person name="Leonard M.T."/>
            <person name="Fagen J.R."/>
            <person name="Davis-Richardson A.G."/>
            <person name="Davis M.J."/>
            <person name="Triplett E.W."/>
        </authorList>
    </citation>
    <scope>NUCLEOTIDE SEQUENCE [LARGE SCALE GENOMIC DNA]</scope>
    <source>
        <strain evidence="3 4">BT-1</strain>
    </source>
</reference>
<dbReference type="InterPro" id="IPR003808">
    <property type="entry name" value="Fe-S_metab-assoc_dom"/>
</dbReference>
<dbReference type="RefSeq" id="WP_015272669.1">
    <property type="nucleotide sequence ID" value="NC_019907.1"/>
</dbReference>
<proteinExistence type="inferred from homology"/>
<evidence type="ECO:0000313" key="4">
    <source>
        <dbReference type="Proteomes" id="UP000010799"/>
    </source>
</evidence>
<dbReference type="PANTHER" id="PTHR43597:SF5">
    <property type="entry name" value="SUFE-LIKE PROTEIN 2, CHLOROPLASTIC"/>
    <property type="match status" value="1"/>
</dbReference>
<comment type="similarity">
    <text evidence="1">Belongs to the SufE family.</text>
</comment>
<dbReference type="STRING" id="1215343.B488_02490"/>
<dbReference type="EMBL" id="CP003789">
    <property type="protein sequence ID" value="AGA64242.1"/>
    <property type="molecule type" value="Genomic_DNA"/>
</dbReference>
<dbReference type="AlphaFoldDB" id="L0ETF9"/>
<keyword evidence="4" id="KW-1185">Reference proteome</keyword>
<organism evidence="3 4">
    <name type="scientific">Liberibacter crescens (strain BT-1)</name>
    <dbReference type="NCBI Taxonomy" id="1215343"/>
    <lineage>
        <taxon>Bacteria</taxon>
        <taxon>Pseudomonadati</taxon>
        <taxon>Pseudomonadota</taxon>
        <taxon>Alphaproteobacteria</taxon>
        <taxon>Hyphomicrobiales</taxon>
        <taxon>Rhizobiaceae</taxon>
        <taxon>Liberibacter</taxon>
    </lineage>
</organism>
<gene>
    <name evidence="3" type="ordered locus">B488_02490</name>
</gene>
<sequence length="136" mass="15637">MILSDIIQDFNSIDNWDDRYHYLIELGKKLPPIPEEKCTPSNKISGCISQIWLIKHIIEEKEKSPRIIFEVYSDSHIIRGLLFIMLAIYSGKTADEIQKIDAMKIFLQLGLIEHLSPQRANGLSIINSTIQSQSRL</sequence>
<dbReference type="SUPFAM" id="SSF82649">
    <property type="entry name" value="SufE/NifU"/>
    <property type="match status" value="1"/>
</dbReference>
<dbReference type="Gene3D" id="3.90.1010.10">
    <property type="match status" value="1"/>
</dbReference>
<dbReference type="KEGG" id="lcc:B488_02490"/>
<dbReference type="eggNOG" id="COG2166">
    <property type="taxonomic scope" value="Bacteria"/>
</dbReference>
<evidence type="ECO:0000313" key="3">
    <source>
        <dbReference type="EMBL" id="AGA64242.1"/>
    </source>
</evidence>
<feature type="domain" description="Fe-S metabolism associated" evidence="2">
    <location>
        <begin position="7"/>
        <end position="132"/>
    </location>
</feature>
<dbReference type="PATRIC" id="fig|1215343.11.peg.258"/>
<dbReference type="Pfam" id="PF02657">
    <property type="entry name" value="SufE"/>
    <property type="match status" value="1"/>
</dbReference>
<evidence type="ECO:0000256" key="1">
    <source>
        <dbReference type="ARBA" id="ARBA00010282"/>
    </source>
</evidence>